<feature type="transmembrane region" description="Helical" evidence="1">
    <location>
        <begin position="12"/>
        <end position="30"/>
    </location>
</feature>
<evidence type="ECO:0000313" key="3">
    <source>
        <dbReference type="Proteomes" id="UP001595851"/>
    </source>
</evidence>
<keyword evidence="1" id="KW-1133">Transmembrane helix</keyword>
<gene>
    <name evidence="2" type="ORF">ACFOY2_49305</name>
</gene>
<evidence type="ECO:0000313" key="2">
    <source>
        <dbReference type="EMBL" id="MFC4015287.1"/>
    </source>
</evidence>
<comment type="caution">
    <text evidence="2">The sequence shown here is derived from an EMBL/GenBank/DDBJ whole genome shotgun (WGS) entry which is preliminary data.</text>
</comment>
<accession>A0ABV8GMW0</accession>
<keyword evidence="1" id="KW-0812">Transmembrane</keyword>
<name>A0ABV8GMW0_9ACTN</name>
<keyword evidence="1" id="KW-0472">Membrane</keyword>
<dbReference type="Proteomes" id="UP001595851">
    <property type="component" value="Unassembled WGS sequence"/>
</dbReference>
<feature type="transmembrane region" description="Helical" evidence="1">
    <location>
        <begin position="99"/>
        <end position="120"/>
    </location>
</feature>
<organism evidence="2 3">
    <name type="scientific">Nonomuraea purpurea</name>
    <dbReference type="NCBI Taxonomy" id="1849276"/>
    <lineage>
        <taxon>Bacteria</taxon>
        <taxon>Bacillati</taxon>
        <taxon>Actinomycetota</taxon>
        <taxon>Actinomycetes</taxon>
        <taxon>Streptosporangiales</taxon>
        <taxon>Streptosporangiaceae</taxon>
        <taxon>Nonomuraea</taxon>
    </lineage>
</organism>
<protein>
    <submittedName>
        <fullName evidence="2">MFS transporter</fullName>
    </submittedName>
</protein>
<proteinExistence type="predicted"/>
<keyword evidence="3" id="KW-1185">Reference proteome</keyword>
<dbReference type="EMBL" id="JBHSBI010000042">
    <property type="protein sequence ID" value="MFC4015287.1"/>
    <property type="molecule type" value="Genomic_DNA"/>
</dbReference>
<reference evidence="3" key="1">
    <citation type="journal article" date="2019" name="Int. J. Syst. Evol. Microbiol.">
        <title>The Global Catalogue of Microorganisms (GCM) 10K type strain sequencing project: providing services to taxonomists for standard genome sequencing and annotation.</title>
        <authorList>
            <consortium name="The Broad Institute Genomics Platform"/>
            <consortium name="The Broad Institute Genome Sequencing Center for Infectious Disease"/>
            <person name="Wu L."/>
            <person name="Ma J."/>
        </authorList>
    </citation>
    <scope>NUCLEOTIDE SEQUENCE [LARGE SCALE GENOMIC DNA]</scope>
    <source>
        <strain evidence="3">TBRC 1276</strain>
    </source>
</reference>
<sequence>MPAGLTFRLIRATAFAVVCFGLGALAHLLGGGNVSAPTAATALAVSFVAAVPATGRERGTEAILTLLLGVQVVLHLLFSAAPSLLAAPAVTGDHLHSGLVPNVGMLVTHGLATVMTALWLSRGESLLWALLRHLGVRLRLWMCVPHRTAYWAVAVRGFETTPLLSALLEHSLSGRAPPAG</sequence>
<feature type="transmembrane region" description="Helical" evidence="1">
    <location>
        <begin position="36"/>
        <end position="55"/>
    </location>
</feature>
<dbReference type="RefSeq" id="WP_379535101.1">
    <property type="nucleotide sequence ID" value="NZ_JBHSBI010000042.1"/>
</dbReference>
<feature type="transmembrane region" description="Helical" evidence="1">
    <location>
        <begin position="62"/>
        <end position="87"/>
    </location>
</feature>
<evidence type="ECO:0000256" key="1">
    <source>
        <dbReference type="SAM" id="Phobius"/>
    </source>
</evidence>